<keyword evidence="5" id="KW-1185">Reference proteome</keyword>
<evidence type="ECO:0000313" key="2">
    <source>
        <dbReference type="EMBL" id="AKU69502.1"/>
    </source>
</evidence>
<dbReference type="Proteomes" id="UP000682005">
    <property type="component" value="Chromosome 1"/>
</dbReference>
<dbReference type="EMBL" id="CP072370">
    <property type="protein sequence ID" value="QUB87144.1"/>
    <property type="molecule type" value="Genomic_DNA"/>
</dbReference>
<dbReference type="Proteomes" id="UP000060345">
    <property type="component" value="Chromosome 1"/>
</dbReference>
<organism evidence="2 4">
    <name type="scientific">Prevotella fusca JCM 17724</name>
    <dbReference type="NCBI Taxonomy" id="1236517"/>
    <lineage>
        <taxon>Bacteria</taxon>
        <taxon>Pseudomonadati</taxon>
        <taxon>Bacteroidota</taxon>
        <taxon>Bacteroidia</taxon>
        <taxon>Bacteroidales</taxon>
        <taxon>Prevotellaceae</taxon>
        <taxon>Prevotella</taxon>
    </lineage>
</organism>
<reference evidence="3 5" key="2">
    <citation type="submission" date="2021-03" db="EMBL/GenBank/DDBJ databases">
        <title>Human Oral Microbial Genomes.</title>
        <authorList>
            <person name="Johnston C.D."/>
            <person name="Chen T."/>
            <person name="Dewhirst F.E."/>
        </authorList>
    </citation>
    <scope>NUCLEOTIDE SEQUENCE [LARGE SCALE GENOMIC DNA]</scope>
    <source>
        <strain evidence="3 5">W1435</strain>
    </source>
</reference>
<protein>
    <submittedName>
        <fullName evidence="2">Uncharacterized protein</fullName>
    </submittedName>
</protein>
<feature type="transmembrane region" description="Helical" evidence="1">
    <location>
        <begin position="12"/>
        <end position="34"/>
    </location>
</feature>
<keyword evidence="1" id="KW-0812">Transmembrane</keyword>
<evidence type="ECO:0000256" key="1">
    <source>
        <dbReference type="SAM" id="Phobius"/>
    </source>
</evidence>
<dbReference type="RefSeq" id="WP_025078858.1">
    <property type="nucleotide sequence ID" value="NZ_BAKO01000028.1"/>
</dbReference>
<keyword evidence="1" id="KW-0472">Membrane</keyword>
<evidence type="ECO:0000313" key="3">
    <source>
        <dbReference type="EMBL" id="QUB87144.1"/>
    </source>
</evidence>
<dbReference type="EMBL" id="CP012074">
    <property type="protein sequence ID" value="AKU69502.1"/>
    <property type="molecule type" value="Genomic_DNA"/>
</dbReference>
<dbReference type="KEGG" id="pfus:ADJ77_06895"/>
<sequence length="175" mass="20570">MEKKRRIKTKNILRFAIWILILSFVIICVCYLSWAALFRPVPGNQPELSVKEKEYFNEMEGKEGWDYVQRSIYNIEVNGDPSNQHLINLNKNYAYMFHTKIEDSATFYSLPIKIEDTIALHLYNHIIHKSPRLKRIVIDFSYVERLGDGASIGHSRTEEYAVHGKRLVKLKHDTE</sequence>
<dbReference type="AlphaFoldDB" id="A0A0K1NK94"/>
<accession>A0A0K1NK94</accession>
<gene>
    <name evidence="2" type="ORF">ADJ77_06895</name>
    <name evidence="3" type="ORF">J5A51_06595</name>
</gene>
<dbReference type="OrthoDB" id="1085214at2"/>
<reference evidence="2 4" key="1">
    <citation type="submission" date="2015-07" db="EMBL/GenBank/DDBJ databases">
        <authorList>
            <person name="Noorani M."/>
        </authorList>
    </citation>
    <scope>NUCLEOTIDE SEQUENCE [LARGE SCALE GENOMIC DNA]</scope>
    <source>
        <strain evidence="2 4">W1435</strain>
    </source>
</reference>
<evidence type="ECO:0000313" key="4">
    <source>
        <dbReference type="Proteomes" id="UP000060345"/>
    </source>
</evidence>
<evidence type="ECO:0000313" key="5">
    <source>
        <dbReference type="Proteomes" id="UP000682005"/>
    </source>
</evidence>
<keyword evidence="1" id="KW-1133">Transmembrane helix</keyword>
<proteinExistence type="predicted"/>
<name>A0A0K1NK94_9BACT</name>
<dbReference type="STRING" id="1236517.ADJ77_06895"/>